<reference evidence="1 2" key="1">
    <citation type="submission" date="2016-10" db="EMBL/GenBank/DDBJ databases">
        <authorList>
            <person name="de Groot N.N."/>
        </authorList>
    </citation>
    <scope>NUCLEOTIDE SEQUENCE [LARGE SCALE GENOMIC DNA]</scope>
    <source>
        <strain evidence="1 2">DSM 16981</strain>
    </source>
</reference>
<organism evidence="1 2">
    <name type="scientific">Megasphaera paucivorans</name>
    <dbReference type="NCBI Taxonomy" id="349095"/>
    <lineage>
        <taxon>Bacteria</taxon>
        <taxon>Bacillati</taxon>
        <taxon>Bacillota</taxon>
        <taxon>Negativicutes</taxon>
        <taxon>Veillonellales</taxon>
        <taxon>Veillonellaceae</taxon>
        <taxon>Megasphaera</taxon>
    </lineage>
</organism>
<evidence type="ECO:0000313" key="1">
    <source>
        <dbReference type="EMBL" id="SDM07056.1"/>
    </source>
</evidence>
<dbReference type="Proteomes" id="UP000199309">
    <property type="component" value="Unassembled WGS sequence"/>
</dbReference>
<dbReference type="RefSeq" id="WP_091647290.1">
    <property type="nucleotide sequence ID" value="NZ_FNHQ01000001.1"/>
</dbReference>
<dbReference type="EMBL" id="FNHQ01000001">
    <property type="protein sequence ID" value="SDM07056.1"/>
    <property type="molecule type" value="Genomic_DNA"/>
</dbReference>
<sequence length="331" mass="39580">MHSLSHFWRTSRRIYHPRNFSENKRAFAFFIHSAANRKMMEEFYTFFDNYPPLTDFIGKERDFQEVMTRVFLFKNSSMRDRLTAVIHHFNIAQILFSDETLQDLYFGKGITLWKSEDENLPLDLHLQFLTGQRKEGFLTMMLRYEGEKVYQFNFRFDYNADGHISLYVGTLQGTPHGLKTTKILTKKLFGYRPKNMILYFMRIFIQTLGMEDFYVITDEGFYTNSHIIRGNRSKKTFFNDFWLDEGAAADPYEKFFFRMPIEEKRRTYNEIKSQKRNLFRKRYFLMDKIMPAYIQVIYSMLRPGFMPTPSAIDAALTEKAADYDPIDAPKE</sequence>
<accession>A0A1G9Q7R3</accession>
<dbReference type="GO" id="GO:0006974">
    <property type="term" value="P:DNA damage response"/>
    <property type="evidence" value="ECO:0007669"/>
    <property type="project" value="TreeGrafter"/>
</dbReference>
<dbReference type="PANTHER" id="PTHR38785">
    <property type="entry name" value="HOMOLOG OF VIRK"/>
    <property type="match status" value="1"/>
</dbReference>
<dbReference type="OrthoDB" id="3034266at2"/>
<proteinExistence type="predicted"/>
<dbReference type="STRING" id="349095.SAMN05660299_00139"/>
<evidence type="ECO:0000313" key="2">
    <source>
        <dbReference type="Proteomes" id="UP000199309"/>
    </source>
</evidence>
<dbReference type="PANTHER" id="PTHR38785:SF1">
    <property type="entry name" value="HOMOLOG OF VIRK"/>
    <property type="match status" value="1"/>
</dbReference>
<gene>
    <name evidence="1" type="ORF">SAMN05660299_00139</name>
</gene>
<dbReference type="InterPro" id="IPR007488">
    <property type="entry name" value="DUF535"/>
</dbReference>
<protein>
    <recommendedName>
        <fullName evidence="3">DUF535 domain-containing protein</fullName>
    </recommendedName>
</protein>
<dbReference type="Pfam" id="PF04393">
    <property type="entry name" value="DUF535"/>
    <property type="match status" value="1"/>
</dbReference>
<keyword evidence="2" id="KW-1185">Reference proteome</keyword>
<evidence type="ECO:0008006" key="3">
    <source>
        <dbReference type="Google" id="ProtNLM"/>
    </source>
</evidence>
<name>A0A1G9Q7R3_9FIRM</name>
<dbReference type="AlphaFoldDB" id="A0A1G9Q7R3"/>